<keyword evidence="7" id="KW-0812">Transmembrane</keyword>
<evidence type="ECO:0000256" key="7">
    <source>
        <dbReference type="SAM" id="Phobius"/>
    </source>
</evidence>
<feature type="transmembrane region" description="Helical" evidence="7">
    <location>
        <begin position="402"/>
        <end position="423"/>
    </location>
</feature>
<dbReference type="PANTHER" id="PTHR11558:SF11">
    <property type="entry name" value="SPERMIDINE SYNTHASE"/>
    <property type="match status" value="1"/>
</dbReference>
<dbReference type="PANTHER" id="PTHR11558">
    <property type="entry name" value="SPERMIDINE/SPERMINE SYNTHASE"/>
    <property type="match status" value="1"/>
</dbReference>
<name>A0A7T0G3A0_9BACT</name>
<dbReference type="InterPro" id="IPR011990">
    <property type="entry name" value="TPR-like_helical_dom_sf"/>
</dbReference>
<dbReference type="InterPro" id="IPR029063">
    <property type="entry name" value="SAM-dependent_MTases_sf"/>
</dbReference>
<dbReference type="InterPro" id="IPR019734">
    <property type="entry name" value="TPR_rpt"/>
</dbReference>
<dbReference type="CDD" id="cd02440">
    <property type="entry name" value="AdoMet_MTases"/>
    <property type="match status" value="1"/>
</dbReference>
<reference evidence="10" key="1">
    <citation type="submission" date="2020-02" db="EMBL/GenBank/DDBJ databases">
        <title>Genomic and physiological characterization of two novel Nitrospinaceae genera.</title>
        <authorList>
            <person name="Mueller A.J."/>
            <person name="Jung M.-Y."/>
            <person name="Strachan C.R."/>
            <person name="Herbold C.W."/>
            <person name="Kirkegaard R.H."/>
            <person name="Daims H."/>
        </authorList>
    </citation>
    <scope>NUCLEOTIDE SEQUENCE [LARGE SCALE GENOMIC DNA]</scope>
</reference>
<comment type="similarity">
    <text evidence="1">Belongs to the spermidine/spermine synthase family.</text>
</comment>
<feature type="transmembrane region" description="Helical" evidence="7">
    <location>
        <begin position="7"/>
        <end position="25"/>
    </location>
</feature>
<evidence type="ECO:0000259" key="8">
    <source>
        <dbReference type="PROSITE" id="PS51006"/>
    </source>
</evidence>
<dbReference type="InterPro" id="IPR030374">
    <property type="entry name" value="PABS"/>
</dbReference>
<keyword evidence="5" id="KW-0802">TPR repeat</keyword>
<sequence length="1095" mass="122333">MKRSPIVYLLFFTSGVSALIYQIIWTRMLTLTFGHTVYSVSVVLCAFMAGLGLGAFYFGAWVDALCRPRGPVGVVPARANGNQDPASPPDSPAPLLVYGWIEILIALTGAGLSLLFANFDLIYSWVHLILPDSTAANNLAKAVLAIVFMIVPTTLMGATLPIISKYAVTNSAKLGAQIGLLYGLNTLGAAVGALATGFFLISVFGVLQTVLFAAFLNLVIGIGAIRIYQEERGDDAPKIQWPAFKRPELVWNKDNNLWIGISFLCGFTALAYEILWTRLLVFSISSTVYSFSMMLAVFLLGIVLGSLVAAPLLTRSIDLRKWLAFLQLGVGLYVIISIYNMELILSAPWNSYNLEQPFKAFRQYFADSTFLMLLPTAMIGMSFPILIRIISPDKEQVGRGTGWIYAFNTLGAITGSLAAGFFLLPRLGVQQSLTAIAALNLLAATLLFRTGPYLTLPVRKGLTVVFAGLILFVNVMIPENLLQSFFMRDSAGKRNVKQLLYFKEGLTDTVAVFKDNYGILDPDAKRLITNGISMSASNLIATRYMKLFAYVPILLSPNPDDVLVVCFGTGQTTGAAAIHPLTRAVDAVDLSPEVIHSGAVFAKENHNVLGNPKVRFIIEDGRNHLLSTDKRYDVITAEPPPPRTAGTVNLYTKEYYEAAKNRLKPGGIVAQWIPMHSQGEKEVDMHFKTFHEVFPHSLAWMSVANEILIIGSDQPITLDFETLKRRIENHEETRALLEQIEIANVYDFLSNLWYLEDKIEELGQRAPVITDNRPYIEFYLDLGRVVDLSAQEKYVFNRSSFDDISERIQNLSAEDRKIFEKYYHRMDLYQRGVMYANRSQLMEAAAIGDNPALLRYHLQADEKQIQQLVELTREEPDQIFNYLNLGHAYFQMGAYDKSMAALKSALAIDPDQPHANLYMGFNLAEAGRREESRSYFKHAAKKDPQNFSVVMQETALADLLDKLDETPDNVGLLISAAQFFNMKKDYYNALKYSLKALELDPNNVKVLQSIVFSYRSLGIANEVIMYGERFEMLDSEDIHLQFILGEIYAKLMRCDQAVPRLKKVLKADDTYPQAQRLYDDCIDSVQAPETPFSLS</sequence>
<dbReference type="AlphaFoldDB" id="A0A7T0G3A0"/>
<evidence type="ECO:0000256" key="2">
    <source>
        <dbReference type="ARBA" id="ARBA00022679"/>
    </source>
</evidence>
<protein>
    <submittedName>
        <fullName evidence="9">Tetratricopeptide repeat protein</fullName>
    </submittedName>
</protein>
<feature type="transmembrane region" description="Helical" evidence="7">
    <location>
        <begin position="180"/>
        <end position="204"/>
    </location>
</feature>
<dbReference type="PROSITE" id="PS50005">
    <property type="entry name" value="TPR"/>
    <property type="match status" value="2"/>
</dbReference>
<feature type="domain" description="PABS" evidence="8">
    <location>
        <begin position="483"/>
        <end position="671"/>
    </location>
</feature>
<dbReference type="SUPFAM" id="SSF53335">
    <property type="entry name" value="S-adenosyl-L-methionine-dependent methyltransferases"/>
    <property type="match status" value="1"/>
</dbReference>
<dbReference type="Proteomes" id="UP000594464">
    <property type="component" value="Chromosome"/>
</dbReference>
<dbReference type="Pfam" id="PF13414">
    <property type="entry name" value="TPR_11"/>
    <property type="match status" value="1"/>
</dbReference>
<keyword evidence="4 6" id="KW-0620">Polyamine biosynthesis</keyword>
<gene>
    <name evidence="9" type="ORF">G3M78_06920</name>
</gene>
<dbReference type="SUPFAM" id="SSF48452">
    <property type="entry name" value="TPR-like"/>
    <property type="match status" value="1"/>
</dbReference>
<dbReference type="GO" id="GO:0005829">
    <property type="term" value="C:cytosol"/>
    <property type="evidence" value="ECO:0007669"/>
    <property type="project" value="TreeGrafter"/>
</dbReference>
<keyword evidence="3" id="KW-0745">Spermidine biosynthesis</keyword>
<feature type="repeat" description="TPR" evidence="5">
    <location>
        <begin position="970"/>
        <end position="1003"/>
    </location>
</feature>
<organism evidence="9 10">
    <name type="scientific">Candidatus Nitrohelix vancouverensis</name>
    <dbReference type="NCBI Taxonomy" id="2705534"/>
    <lineage>
        <taxon>Bacteria</taxon>
        <taxon>Pseudomonadati</taxon>
        <taxon>Nitrospinota/Tectimicrobiota group</taxon>
        <taxon>Nitrospinota</taxon>
        <taxon>Nitrospinia</taxon>
        <taxon>Nitrospinales</taxon>
        <taxon>Nitrospinaceae</taxon>
        <taxon>Candidatus Nitrohelix</taxon>
    </lineage>
</organism>
<accession>A0A7T0G3A0</accession>
<dbReference type="GO" id="GO:0008295">
    <property type="term" value="P:spermidine biosynthetic process"/>
    <property type="evidence" value="ECO:0007669"/>
    <property type="project" value="UniProtKB-KW"/>
</dbReference>
<dbReference type="Gene3D" id="1.25.40.10">
    <property type="entry name" value="Tetratricopeptide repeat domain"/>
    <property type="match status" value="2"/>
</dbReference>
<dbReference type="EMBL" id="CP048620">
    <property type="protein sequence ID" value="QPJ65134.1"/>
    <property type="molecule type" value="Genomic_DNA"/>
</dbReference>
<feature type="transmembrane region" description="Helical" evidence="7">
    <location>
        <begin position="210"/>
        <end position="228"/>
    </location>
</feature>
<feature type="repeat" description="TPR" evidence="5">
    <location>
        <begin position="879"/>
        <end position="912"/>
    </location>
</feature>
<keyword evidence="7" id="KW-0472">Membrane</keyword>
<evidence type="ECO:0000256" key="1">
    <source>
        <dbReference type="ARBA" id="ARBA00007867"/>
    </source>
</evidence>
<evidence type="ECO:0000313" key="9">
    <source>
        <dbReference type="EMBL" id="QPJ65134.1"/>
    </source>
</evidence>
<feature type="transmembrane region" description="Helical" evidence="7">
    <location>
        <begin position="288"/>
        <end position="310"/>
    </location>
</feature>
<feature type="transmembrane region" description="Helical" evidence="7">
    <location>
        <begin position="255"/>
        <end position="276"/>
    </location>
</feature>
<dbReference type="CDD" id="cd06174">
    <property type="entry name" value="MFS"/>
    <property type="match status" value="1"/>
</dbReference>
<feature type="transmembrane region" description="Helical" evidence="7">
    <location>
        <begin position="139"/>
        <end position="168"/>
    </location>
</feature>
<evidence type="ECO:0000256" key="5">
    <source>
        <dbReference type="PROSITE-ProRule" id="PRU00339"/>
    </source>
</evidence>
<feature type="transmembrane region" description="Helical" evidence="7">
    <location>
        <begin position="95"/>
        <end position="119"/>
    </location>
</feature>
<dbReference type="Gene3D" id="1.20.1250.20">
    <property type="entry name" value="MFS general substrate transporter like domains"/>
    <property type="match status" value="1"/>
</dbReference>
<dbReference type="PROSITE" id="PS51006">
    <property type="entry name" value="PABS_2"/>
    <property type="match status" value="1"/>
</dbReference>
<evidence type="ECO:0000256" key="4">
    <source>
        <dbReference type="ARBA" id="ARBA00023115"/>
    </source>
</evidence>
<proteinExistence type="inferred from homology"/>
<dbReference type="Gene3D" id="3.40.50.150">
    <property type="entry name" value="Vaccinia Virus protein VP39"/>
    <property type="match status" value="1"/>
</dbReference>
<dbReference type="Pfam" id="PF01564">
    <property type="entry name" value="Spermine_synth"/>
    <property type="match status" value="1"/>
</dbReference>
<evidence type="ECO:0000313" key="10">
    <source>
        <dbReference type="Proteomes" id="UP000594464"/>
    </source>
</evidence>
<dbReference type="InterPro" id="IPR036259">
    <property type="entry name" value="MFS_trans_sf"/>
</dbReference>
<dbReference type="SUPFAM" id="SSF103473">
    <property type="entry name" value="MFS general substrate transporter"/>
    <property type="match status" value="1"/>
</dbReference>
<feature type="transmembrane region" description="Helical" evidence="7">
    <location>
        <begin position="429"/>
        <end position="448"/>
    </location>
</feature>
<feature type="transmembrane region" description="Helical" evidence="7">
    <location>
        <begin position="460"/>
        <end position="477"/>
    </location>
</feature>
<dbReference type="NCBIfam" id="NF037959">
    <property type="entry name" value="MFS_SpdSyn"/>
    <property type="match status" value="2"/>
</dbReference>
<feature type="transmembrane region" description="Helical" evidence="7">
    <location>
        <begin position="369"/>
        <end position="390"/>
    </location>
</feature>
<evidence type="ECO:0000256" key="6">
    <source>
        <dbReference type="PROSITE-ProRule" id="PRU00354"/>
    </source>
</evidence>
<dbReference type="KEGG" id="nva:G3M78_06920"/>
<keyword evidence="2 6" id="KW-0808">Transferase</keyword>
<dbReference type="InterPro" id="IPR001045">
    <property type="entry name" value="Spermi_synthase"/>
</dbReference>
<dbReference type="GO" id="GO:0004766">
    <property type="term" value="F:spermidine synthase activity"/>
    <property type="evidence" value="ECO:0007669"/>
    <property type="project" value="TreeGrafter"/>
</dbReference>
<feature type="transmembrane region" description="Helical" evidence="7">
    <location>
        <begin position="37"/>
        <end position="59"/>
    </location>
</feature>
<evidence type="ECO:0000256" key="3">
    <source>
        <dbReference type="ARBA" id="ARBA00023066"/>
    </source>
</evidence>
<feature type="transmembrane region" description="Helical" evidence="7">
    <location>
        <begin position="322"/>
        <end position="349"/>
    </location>
</feature>
<dbReference type="PROSITE" id="PS50293">
    <property type="entry name" value="TPR_REGION"/>
    <property type="match status" value="1"/>
</dbReference>
<keyword evidence="7" id="KW-1133">Transmembrane helix</keyword>
<dbReference type="SMART" id="SM00028">
    <property type="entry name" value="TPR"/>
    <property type="match status" value="4"/>
</dbReference>
<comment type="caution">
    <text evidence="6">Lacks conserved residue(s) required for the propagation of feature annotation.</text>
</comment>